<dbReference type="PATRIC" id="fig|1423796.3.peg.1181"/>
<organism evidence="2 3">
    <name type="scientific">Loigolactobacillus rennini DSM 20253</name>
    <dbReference type="NCBI Taxonomy" id="1423796"/>
    <lineage>
        <taxon>Bacteria</taxon>
        <taxon>Bacillati</taxon>
        <taxon>Bacillota</taxon>
        <taxon>Bacilli</taxon>
        <taxon>Lactobacillales</taxon>
        <taxon>Lactobacillaceae</taxon>
        <taxon>Loigolactobacillus</taxon>
    </lineage>
</organism>
<dbReference type="EMBL" id="AYYI01000029">
    <property type="protein sequence ID" value="KRM98640.1"/>
    <property type="molecule type" value="Genomic_DNA"/>
</dbReference>
<dbReference type="OrthoDB" id="2306487at2"/>
<dbReference type="Proteomes" id="UP000051638">
    <property type="component" value="Unassembled WGS sequence"/>
</dbReference>
<gene>
    <name evidence="2" type="ORF">FC24_GL001156</name>
</gene>
<comment type="caution">
    <text evidence="2">The sequence shown here is derived from an EMBL/GenBank/DDBJ whole genome shotgun (WGS) entry which is preliminary data.</text>
</comment>
<feature type="transmembrane region" description="Helical" evidence="1">
    <location>
        <begin position="54"/>
        <end position="72"/>
    </location>
</feature>
<protein>
    <submittedName>
        <fullName evidence="2">Uncharacterized protein</fullName>
    </submittedName>
</protein>
<keyword evidence="1" id="KW-1133">Transmembrane helix</keyword>
<evidence type="ECO:0000313" key="3">
    <source>
        <dbReference type="Proteomes" id="UP000051638"/>
    </source>
</evidence>
<evidence type="ECO:0000256" key="1">
    <source>
        <dbReference type="SAM" id="Phobius"/>
    </source>
</evidence>
<proteinExistence type="predicted"/>
<sequence>MLLILLTIIGFVSIGILTTVKLNSLASLVVNVIAYFAYYCALEINGVIGPKKALAVFCGFSFVILMSTISFYRQNQR</sequence>
<keyword evidence="1" id="KW-0472">Membrane</keyword>
<dbReference type="STRING" id="1423796.FC24_GL001156"/>
<accession>A0A0R2D423</accession>
<dbReference type="RefSeq" id="WP_057873728.1">
    <property type="nucleotide sequence ID" value="NZ_AYYI01000029.1"/>
</dbReference>
<keyword evidence="1" id="KW-0812">Transmembrane</keyword>
<dbReference type="AlphaFoldDB" id="A0A0R2D423"/>
<keyword evidence="3" id="KW-1185">Reference proteome</keyword>
<feature type="transmembrane region" description="Helical" evidence="1">
    <location>
        <begin position="25"/>
        <end position="42"/>
    </location>
</feature>
<reference evidence="2 3" key="1">
    <citation type="journal article" date="2015" name="Genome Announc.">
        <title>Expanding the biotechnology potential of lactobacilli through comparative genomics of 213 strains and associated genera.</title>
        <authorList>
            <person name="Sun Z."/>
            <person name="Harris H.M."/>
            <person name="McCann A."/>
            <person name="Guo C."/>
            <person name="Argimon S."/>
            <person name="Zhang W."/>
            <person name="Yang X."/>
            <person name="Jeffery I.B."/>
            <person name="Cooney J.C."/>
            <person name="Kagawa T.F."/>
            <person name="Liu W."/>
            <person name="Song Y."/>
            <person name="Salvetti E."/>
            <person name="Wrobel A."/>
            <person name="Rasinkangas P."/>
            <person name="Parkhill J."/>
            <person name="Rea M.C."/>
            <person name="O'Sullivan O."/>
            <person name="Ritari J."/>
            <person name="Douillard F.P."/>
            <person name="Paul Ross R."/>
            <person name="Yang R."/>
            <person name="Briner A.E."/>
            <person name="Felis G.E."/>
            <person name="de Vos W.M."/>
            <person name="Barrangou R."/>
            <person name="Klaenhammer T.R."/>
            <person name="Caufield P.W."/>
            <person name="Cui Y."/>
            <person name="Zhang H."/>
            <person name="O'Toole P.W."/>
        </authorList>
    </citation>
    <scope>NUCLEOTIDE SEQUENCE [LARGE SCALE GENOMIC DNA]</scope>
    <source>
        <strain evidence="2 3">DSM 20253</strain>
    </source>
</reference>
<name>A0A0R2D423_9LACO</name>
<evidence type="ECO:0000313" key="2">
    <source>
        <dbReference type="EMBL" id="KRM98640.1"/>
    </source>
</evidence>